<name>A0AAX4KDC0_9TREE</name>
<sequence length="486" mass="56506">MSEENSRSLESVRFAKPRPYLHLIPDELLIEVGKYLLPTTKPPLPSLQPHFENYRHPFGRRGNYRDYISFRESCHKVSCLLKPIDKDFEIEIKSKEGLEKWVNAPKEKLDNVIRLRLKFTLDPSDDIPTLSSRYWTEFISLLLKLPNLVELYLTATPFCYHRNPAHIFPLELPDSVENPLPSIISFANEVKCRACAEHLTRLSGCMTNLRYMKCTSQDSVSDHDVGEDFEPYDFMLSNHTPKLETLYLKYWDLDTFDDGPLWELHEGAPDLKRLIYSSHAIEYPYTLRQRAMLEAVRQDNQWQFEVGTEKGEHLSLNGTLTTFAQEWSQFDKMEEFDPGLVLNIAQYYTSTIHGLAPKRGSEPTNPYTLQPVPSEVLDQIHIVHPEEYERVFKEAMVEATKIMKANWTSLKKVYWWQDRHKRPTRDYLRWTAVIVEDGPSTEGHTDGNLVDVMIEGSQKMYHDLIWSDDGTIPPDVETALDDIHLG</sequence>
<evidence type="ECO:0008006" key="3">
    <source>
        <dbReference type="Google" id="ProtNLM"/>
    </source>
</evidence>
<protein>
    <recommendedName>
        <fullName evidence="3">F-box domain-containing protein</fullName>
    </recommendedName>
</protein>
<keyword evidence="2" id="KW-1185">Reference proteome</keyword>
<reference evidence="1 2" key="1">
    <citation type="submission" date="2024-01" db="EMBL/GenBank/DDBJ databases">
        <title>Comparative genomics of Cryptococcus and Kwoniella reveals pathogenesis evolution and contrasting modes of karyotype evolution via chromosome fusion or intercentromeric recombination.</title>
        <authorList>
            <person name="Coelho M.A."/>
            <person name="David-Palma M."/>
            <person name="Shea T."/>
            <person name="Bowers K."/>
            <person name="McGinley-Smith S."/>
            <person name="Mohammad A.W."/>
            <person name="Gnirke A."/>
            <person name="Yurkov A.M."/>
            <person name="Nowrousian M."/>
            <person name="Sun S."/>
            <person name="Cuomo C.A."/>
            <person name="Heitman J."/>
        </authorList>
    </citation>
    <scope>NUCLEOTIDE SEQUENCE [LARGE SCALE GENOMIC DNA]</scope>
    <source>
        <strain evidence="1 2">PYCC6329</strain>
    </source>
</reference>
<dbReference type="EMBL" id="CP144089">
    <property type="protein sequence ID" value="WWD03712.1"/>
    <property type="molecule type" value="Genomic_DNA"/>
</dbReference>
<gene>
    <name evidence="1" type="ORF">V865_001768</name>
</gene>
<dbReference type="KEGG" id="ker:91100572"/>
<evidence type="ECO:0000313" key="2">
    <source>
        <dbReference type="Proteomes" id="UP001358614"/>
    </source>
</evidence>
<evidence type="ECO:0000313" key="1">
    <source>
        <dbReference type="EMBL" id="WWD03712.1"/>
    </source>
</evidence>
<dbReference type="Proteomes" id="UP001358614">
    <property type="component" value="Chromosome 1"/>
</dbReference>
<organism evidence="1 2">
    <name type="scientific">Kwoniella europaea PYCC6329</name>
    <dbReference type="NCBI Taxonomy" id="1423913"/>
    <lineage>
        <taxon>Eukaryota</taxon>
        <taxon>Fungi</taxon>
        <taxon>Dikarya</taxon>
        <taxon>Basidiomycota</taxon>
        <taxon>Agaricomycotina</taxon>
        <taxon>Tremellomycetes</taxon>
        <taxon>Tremellales</taxon>
        <taxon>Cryptococcaceae</taxon>
        <taxon>Kwoniella</taxon>
    </lineage>
</organism>
<dbReference type="AlphaFoldDB" id="A0AAX4KDC0"/>
<dbReference type="RefSeq" id="XP_066081679.1">
    <property type="nucleotide sequence ID" value="XM_066225582.1"/>
</dbReference>
<proteinExistence type="predicted"/>
<dbReference type="GeneID" id="91100572"/>
<accession>A0AAX4KDC0</accession>